<evidence type="ECO:0000256" key="2">
    <source>
        <dbReference type="PROSITE-ProRule" id="PRU00335"/>
    </source>
</evidence>
<dbReference type="EMBL" id="CP002780">
    <property type="protein sequence ID" value="AEG61108.1"/>
    <property type="molecule type" value="Genomic_DNA"/>
</dbReference>
<dbReference type="Pfam" id="PF00440">
    <property type="entry name" value="TetR_N"/>
    <property type="match status" value="1"/>
</dbReference>
<accession>F6DSL8</accession>
<dbReference type="PROSITE" id="PS50977">
    <property type="entry name" value="HTH_TETR_2"/>
    <property type="match status" value="1"/>
</dbReference>
<dbReference type="GO" id="GO:0006355">
    <property type="term" value="P:regulation of DNA-templated transcription"/>
    <property type="evidence" value="ECO:0007669"/>
    <property type="project" value="UniProtKB-ARBA"/>
</dbReference>
<dbReference type="STRING" id="696281.Desru_2894"/>
<feature type="DNA-binding region" description="H-T-H motif" evidence="2">
    <location>
        <begin position="42"/>
        <end position="61"/>
    </location>
</feature>
<dbReference type="KEGG" id="dru:Desru_2894"/>
<dbReference type="GO" id="GO:0003677">
    <property type="term" value="F:DNA binding"/>
    <property type="evidence" value="ECO:0007669"/>
    <property type="project" value="UniProtKB-UniRule"/>
</dbReference>
<evidence type="ECO:0000256" key="1">
    <source>
        <dbReference type="ARBA" id="ARBA00023125"/>
    </source>
</evidence>
<dbReference type="SUPFAM" id="SSF48498">
    <property type="entry name" value="Tetracyclin repressor-like, C-terminal domain"/>
    <property type="match status" value="1"/>
</dbReference>
<dbReference type="PROSITE" id="PS01081">
    <property type="entry name" value="HTH_TETR_1"/>
    <property type="match status" value="1"/>
</dbReference>
<dbReference type="eggNOG" id="COG1309">
    <property type="taxonomic scope" value="Bacteria"/>
</dbReference>
<dbReference type="InterPro" id="IPR036271">
    <property type="entry name" value="Tet_transcr_reg_TetR-rel_C_sf"/>
</dbReference>
<dbReference type="InterPro" id="IPR050109">
    <property type="entry name" value="HTH-type_TetR-like_transc_reg"/>
</dbReference>
<organism evidence="4 5">
    <name type="scientific">Desulforamulus ruminis (strain ATCC 23193 / DSM 2154 / NCIMB 8452 / DL)</name>
    <name type="common">Desulfotomaculum ruminis</name>
    <dbReference type="NCBI Taxonomy" id="696281"/>
    <lineage>
        <taxon>Bacteria</taxon>
        <taxon>Bacillati</taxon>
        <taxon>Bacillota</taxon>
        <taxon>Clostridia</taxon>
        <taxon>Eubacteriales</taxon>
        <taxon>Peptococcaceae</taxon>
        <taxon>Desulforamulus</taxon>
    </lineage>
</organism>
<feature type="domain" description="HTH tetR-type" evidence="3">
    <location>
        <begin position="19"/>
        <end position="79"/>
    </location>
</feature>
<dbReference type="InterPro" id="IPR001647">
    <property type="entry name" value="HTH_TetR"/>
</dbReference>
<protein>
    <submittedName>
        <fullName evidence="4">Regulatory protein TetR</fullName>
    </submittedName>
</protein>
<dbReference type="PANTHER" id="PTHR30328">
    <property type="entry name" value="TRANSCRIPTIONAL REPRESSOR"/>
    <property type="match status" value="1"/>
</dbReference>
<proteinExistence type="predicted"/>
<dbReference type="Gene3D" id="1.10.10.60">
    <property type="entry name" value="Homeodomain-like"/>
    <property type="match status" value="1"/>
</dbReference>
<dbReference type="SUPFAM" id="SSF46689">
    <property type="entry name" value="Homeodomain-like"/>
    <property type="match status" value="1"/>
</dbReference>
<sequence>MYFRKKANSIFSKFFNLELEKQERILNASMKEFAQKGFKNASTNEIVKEADIAKGMLFHYFNNKKDLFLFLYDYSLEALEEEFFGKIDLQERDLLKRWRQLALLKIDVIAKYPEMFRFIMAANFENDGKVKNELQNRNKDFITSSYAMIYDNIDHSKWRNDIDIKRAMDIINWTIEGFGVRQQEKTKLPSFSEFNCDEIMAEMDRYLELFRNCFYKQQEDASSQ</sequence>
<dbReference type="InterPro" id="IPR023772">
    <property type="entry name" value="DNA-bd_HTH_TetR-type_CS"/>
</dbReference>
<keyword evidence="5" id="KW-1185">Reference proteome</keyword>
<dbReference type="PANTHER" id="PTHR30328:SF54">
    <property type="entry name" value="HTH-TYPE TRANSCRIPTIONAL REPRESSOR SCO4008"/>
    <property type="match status" value="1"/>
</dbReference>
<dbReference type="Gene3D" id="1.10.357.10">
    <property type="entry name" value="Tetracycline Repressor, domain 2"/>
    <property type="match status" value="1"/>
</dbReference>
<keyword evidence="1 2" id="KW-0238">DNA-binding</keyword>
<dbReference type="AlphaFoldDB" id="F6DSL8"/>
<dbReference type="HOGENOM" id="CLU_069356_45_0_9"/>
<reference evidence="5" key="1">
    <citation type="submission" date="2011-05" db="EMBL/GenBank/DDBJ databases">
        <title>Complete sequence of Desulfotomaculum ruminis DSM 2154.</title>
        <authorList>
            <person name="Lucas S."/>
            <person name="Copeland A."/>
            <person name="Lapidus A."/>
            <person name="Cheng J.-F."/>
            <person name="Goodwin L."/>
            <person name="Pitluck S."/>
            <person name="Lu M."/>
            <person name="Detter J.C."/>
            <person name="Han C."/>
            <person name="Tapia R."/>
            <person name="Land M."/>
            <person name="Hauser L."/>
            <person name="Kyrpides N."/>
            <person name="Ivanova N."/>
            <person name="Mikhailova N."/>
            <person name="Pagani I."/>
            <person name="Stams A.J.M."/>
            <person name="Plugge C.M."/>
            <person name="Muyzer G."/>
            <person name="Kuever J."/>
            <person name="Parshina S.N."/>
            <person name="Ivanova A.E."/>
            <person name="Nazina T.N."/>
            <person name="Brambilla E."/>
            <person name="Spring S."/>
            <person name="Klenk H.-P."/>
            <person name="Woyke T."/>
        </authorList>
    </citation>
    <scope>NUCLEOTIDE SEQUENCE [LARGE SCALE GENOMIC DNA]</scope>
    <source>
        <strain evidence="5">ATCC 23193 / DSM 2154 / NCIB 8452 / DL</strain>
    </source>
</reference>
<name>F6DSL8_DESRL</name>
<gene>
    <name evidence="4" type="ordered locus">Desru_2894</name>
</gene>
<reference evidence="4 5" key="2">
    <citation type="journal article" date="2012" name="Stand. Genomic Sci.">
        <title>Complete genome sequence of the sulfate-reducing firmicute Desulfotomaculum ruminis type strain (DL(T)).</title>
        <authorList>
            <person name="Spring S."/>
            <person name="Visser M."/>
            <person name="Lu M."/>
            <person name="Copeland A."/>
            <person name="Lapidus A."/>
            <person name="Lucas S."/>
            <person name="Cheng J.F."/>
            <person name="Han C."/>
            <person name="Tapia R."/>
            <person name="Goodwin L.A."/>
            <person name="Pitluck S."/>
            <person name="Ivanova N."/>
            <person name="Land M."/>
            <person name="Hauser L."/>
            <person name="Larimer F."/>
            <person name="Rohde M."/>
            <person name="Goker M."/>
            <person name="Detter J.C."/>
            <person name="Kyrpides N.C."/>
            <person name="Woyke T."/>
            <person name="Schaap P.J."/>
            <person name="Plugge C.M."/>
            <person name="Muyzer G."/>
            <person name="Kuever J."/>
            <person name="Pereira I.A."/>
            <person name="Parshina S.N."/>
            <person name="Bernier-Latmani R."/>
            <person name="Stams A.J."/>
            <person name="Klenk H.P."/>
        </authorList>
    </citation>
    <scope>NUCLEOTIDE SEQUENCE [LARGE SCALE GENOMIC DNA]</scope>
    <source>
        <strain evidence="5">ATCC 23193 / DSM 2154 / NCIB 8452 / DL</strain>
    </source>
</reference>
<dbReference type="InterPro" id="IPR009057">
    <property type="entry name" value="Homeodomain-like_sf"/>
</dbReference>
<evidence type="ECO:0000313" key="4">
    <source>
        <dbReference type="EMBL" id="AEG61108.1"/>
    </source>
</evidence>
<evidence type="ECO:0000313" key="5">
    <source>
        <dbReference type="Proteomes" id="UP000009234"/>
    </source>
</evidence>
<dbReference type="Proteomes" id="UP000009234">
    <property type="component" value="Chromosome"/>
</dbReference>
<evidence type="ECO:0000259" key="3">
    <source>
        <dbReference type="PROSITE" id="PS50977"/>
    </source>
</evidence>
<dbReference type="PRINTS" id="PR00455">
    <property type="entry name" value="HTHTETR"/>
</dbReference>